<dbReference type="Proteomes" id="UP000006039">
    <property type="component" value="Unassembled WGS sequence"/>
</dbReference>
<organism evidence="2">
    <name type="scientific">Gaeumannomyces tritici (strain R3-111a-1)</name>
    <name type="common">Wheat and barley take-all root rot fungus</name>
    <name type="synonym">Gaeumannomyces graminis var. tritici</name>
    <dbReference type="NCBI Taxonomy" id="644352"/>
    <lineage>
        <taxon>Eukaryota</taxon>
        <taxon>Fungi</taxon>
        <taxon>Dikarya</taxon>
        <taxon>Ascomycota</taxon>
        <taxon>Pezizomycotina</taxon>
        <taxon>Sordariomycetes</taxon>
        <taxon>Sordariomycetidae</taxon>
        <taxon>Magnaporthales</taxon>
        <taxon>Magnaporthaceae</taxon>
        <taxon>Gaeumannomyces</taxon>
    </lineage>
</organism>
<feature type="compositionally biased region" description="Acidic residues" evidence="1">
    <location>
        <begin position="112"/>
        <end position="123"/>
    </location>
</feature>
<feature type="compositionally biased region" description="Acidic residues" evidence="1">
    <location>
        <begin position="54"/>
        <end position="67"/>
    </location>
</feature>
<reference evidence="2" key="3">
    <citation type="submission" date="2010-09" db="EMBL/GenBank/DDBJ databases">
        <title>Annotation of Gaeumannomyces graminis var. tritici R3-111a-1.</title>
        <authorList>
            <consortium name="The Broad Institute Genome Sequencing Platform"/>
            <person name="Ma L.-J."/>
            <person name="Dead R."/>
            <person name="Young S.K."/>
            <person name="Zeng Q."/>
            <person name="Gargeya S."/>
            <person name="Fitzgerald M."/>
            <person name="Haas B."/>
            <person name="Abouelleil A."/>
            <person name="Alvarado L."/>
            <person name="Arachchi H.M."/>
            <person name="Berlin A."/>
            <person name="Brown A."/>
            <person name="Chapman S.B."/>
            <person name="Chen Z."/>
            <person name="Dunbar C."/>
            <person name="Freedman E."/>
            <person name="Gearin G."/>
            <person name="Gellesch M."/>
            <person name="Goldberg J."/>
            <person name="Griggs A."/>
            <person name="Gujja S."/>
            <person name="Heiman D."/>
            <person name="Howarth C."/>
            <person name="Larson L."/>
            <person name="Lui A."/>
            <person name="MacDonald P.J.P."/>
            <person name="Mehta T."/>
            <person name="Montmayeur A."/>
            <person name="Murphy C."/>
            <person name="Neiman D."/>
            <person name="Pearson M."/>
            <person name="Priest M."/>
            <person name="Roberts A."/>
            <person name="Saif S."/>
            <person name="Shea T."/>
            <person name="Shenoy N."/>
            <person name="Sisk P."/>
            <person name="Stolte C."/>
            <person name="Sykes S."/>
            <person name="Yandava C."/>
            <person name="Wortman J."/>
            <person name="Nusbaum C."/>
            <person name="Birren B."/>
        </authorList>
    </citation>
    <scope>NUCLEOTIDE SEQUENCE</scope>
    <source>
        <strain evidence="2">R3-111a-1</strain>
    </source>
</reference>
<feature type="region of interest" description="Disordered" evidence="1">
    <location>
        <begin position="629"/>
        <end position="691"/>
    </location>
</feature>
<evidence type="ECO:0000256" key="1">
    <source>
        <dbReference type="SAM" id="MobiDB-lite"/>
    </source>
</evidence>
<feature type="compositionally biased region" description="Low complexity" evidence="1">
    <location>
        <begin position="678"/>
        <end position="688"/>
    </location>
</feature>
<feature type="compositionally biased region" description="Polar residues" evidence="1">
    <location>
        <begin position="660"/>
        <end position="671"/>
    </location>
</feature>
<feature type="region of interest" description="Disordered" evidence="1">
    <location>
        <begin position="1"/>
        <end position="154"/>
    </location>
</feature>
<dbReference type="EnsemblFungi" id="EJT71976">
    <property type="protein sequence ID" value="EJT71976"/>
    <property type="gene ID" value="GGTG_11226"/>
</dbReference>
<dbReference type="STRING" id="644352.J3PCK5"/>
<keyword evidence="4" id="KW-1185">Reference proteome</keyword>
<dbReference type="GeneID" id="20351684"/>
<reference evidence="3" key="4">
    <citation type="journal article" date="2015" name="G3 (Bethesda)">
        <title>Genome sequences of three phytopathogenic species of the Magnaporthaceae family of fungi.</title>
        <authorList>
            <person name="Okagaki L.H."/>
            <person name="Nunes C.C."/>
            <person name="Sailsbery J."/>
            <person name="Clay B."/>
            <person name="Brown D."/>
            <person name="John T."/>
            <person name="Oh Y."/>
            <person name="Young N."/>
            <person name="Fitzgerald M."/>
            <person name="Haas B.J."/>
            <person name="Zeng Q."/>
            <person name="Young S."/>
            <person name="Adiconis X."/>
            <person name="Fan L."/>
            <person name="Levin J.Z."/>
            <person name="Mitchell T.K."/>
            <person name="Okubara P.A."/>
            <person name="Farman M.L."/>
            <person name="Kohn L.M."/>
            <person name="Birren B."/>
            <person name="Ma L.-J."/>
            <person name="Dean R.A."/>
        </authorList>
    </citation>
    <scope>NUCLEOTIDE SEQUENCE</scope>
    <source>
        <strain evidence="3">R3-111a-1</strain>
    </source>
</reference>
<evidence type="ECO:0000313" key="3">
    <source>
        <dbReference type="EnsemblFungi" id="EJT71976"/>
    </source>
</evidence>
<proteinExistence type="predicted"/>
<dbReference type="AlphaFoldDB" id="J3PCK5"/>
<protein>
    <submittedName>
        <fullName evidence="2 3">Uncharacterized protein</fullName>
    </submittedName>
</protein>
<feature type="compositionally biased region" description="Pro residues" evidence="1">
    <location>
        <begin position="70"/>
        <end position="81"/>
    </location>
</feature>
<evidence type="ECO:0000313" key="4">
    <source>
        <dbReference type="Proteomes" id="UP000006039"/>
    </source>
</evidence>
<feature type="compositionally biased region" description="Basic and acidic residues" evidence="1">
    <location>
        <begin position="522"/>
        <end position="548"/>
    </location>
</feature>
<dbReference type="RefSeq" id="XP_009227372.1">
    <property type="nucleotide sequence ID" value="XM_009229108.1"/>
</dbReference>
<dbReference type="OrthoDB" id="5235778at2759"/>
<reference evidence="3" key="5">
    <citation type="submission" date="2018-04" db="UniProtKB">
        <authorList>
            <consortium name="EnsemblFungi"/>
        </authorList>
    </citation>
    <scope>IDENTIFICATION</scope>
    <source>
        <strain evidence="3">R3-111a-1</strain>
    </source>
</reference>
<reference evidence="4" key="1">
    <citation type="submission" date="2010-07" db="EMBL/GenBank/DDBJ databases">
        <title>The genome sequence of Gaeumannomyces graminis var. tritici strain R3-111a-1.</title>
        <authorList>
            <consortium name="The Broad Institute Genome Sequencing Platform"/>
            <person name="Ma L.-J."/>
            <person name="Dead R."/>
            <person name="Young S."/>
            <person name="Zeng Q."/>
            <person name="Koehrsen M."/>
            <person name="Alvarado L."/>
            <person name="Berlin A."/>
            <person name="Chapman S.B."/>
            <person name="Chen Z."/>
            <person name="Freedman E."/>
            <person name="Gellesch M."/>
            <person name="Goldberg J."/>
            <person name="Griggs A."/>
            <person name="Gujja S."/>
            <person name="Heilman E.R."/>
            <person name="Heiman D."/>
            <person name="Hepburn T."/>
            <person name="Howarth C."/>
            <person name="Jen D."/>
            <person name="Larson L."/>
            <person name="Mehta T."/>
            <person name="Neiman D."/>
            <person name="Pearson M."/>
            <person name="Roberts A."/>
            <person name="Saif S."/>
            <person name="Shea T."/>
            <person name="Shenoy N."/>
            <person name="Sisk P."/>
            <person name="Stolte C."/>
            <person name="Sykes S."/>
            <person name="Walk T."/>
            <person name="White J."/>
            <person name="Yandava C."/>
            <person name="Haas B."/>
            <person name="Nusbaum C."/>
            <person name="Birren B."/>
        </authorList>
    </citation>
    <scope>NUCLEOTIDE SEQUENCE [LARGE SCALE GENOMIC DNA]</scope>
    <source>
        <strain evidence="4">R3-111a-1</strain>
    </source>
</reference>
<name>J3PCK5_GAET3</name>
<sequence>MSADPEHAPQAVSVASAPSTAVFVPMDEDLPPKESVEDMSPTSAPPSVEPVADKDDDSSHEDNDDLDNLTPPPDSPSPVPTIPTASNNLQDEIVVGTKANGAKASPVPIASDPEDAEMEDVEEQQPLSSHYPKRKRNSLYSSLNEDSKDLDMSPTVVSEDPIMHASKRTHGTNQVRGVTLGYWRESQVPDKADKHAVIGFIDVRDRLRTRVQQVSRTGKLVIDRYPLPPGPGGSWVTFERIVFEEHLVYLDHDQVKEYVKVRVETFGTEKTEEEAQKNNADAVKEAMARVSAKPAPETGLAPAIAYGESIPEQVKQNSLHEKKKRRLNASFAGAAQSPPTIVPGPLEGQDGAVPGPRIVSRAPRASIVDDLPGTRPTRILVGYWSNSSAEDALDKHAVIGVLGTNDMFRVKLTRQTRDGRAVFGNFPQGPGALWISYEDVVFEPHLRDLSRSEVKEYCRVRQHQLDRLGGKDEAPEERIANETKAVYDAQLRVAAGPNPQSGSGSMAAVTEAVVMAHREKLRTEEADHERRAEQQRIEAQERAAREVVSDDNYDDDGGPNFSPETSFNGHDLRQARRGAAALKEATRPARHSLPNSSDLRAAHRPSNSGPGDSSDRLERVDSIARQSIARAEAHQSRIDQRNNRAGSLSREGKAAAFSDNMKTLNRVWQSQESHRMRSGSSSAAGGAADDAKTYGGVKYERKQNGPFAGKLVSQGTIISIDGEDYVEYRVLTKPSFF</sequence>
<feature type="compositionally biased region" description="Basic and acidic residues" evidence="1">
    <location>
        <begin position="631"/>
        <end position="642"/>
    </location>
</feature>
<feature type="compositionally biased region" description="Low complexity" evidence="1">
    <location>
        <begin position="8"/>
        <end position="25"/>
    </location>
</feature>
<evidence type="ECO:0000313" key="2">
    <source>
        <dbReference type="EMBL" id="EJT71976.1"/>
    </source>
</evidence>
<reference evidence="2" key="2">
    <citation type="submission" date="2010-07" db="EMBL/GenBank/DDBJ databases">
        <authorList>
            <consortium name="The Broad Institute Genome Sequencing Platform"/>
            <consortium name="Broad Institute Genome Sequencing Center for Infectious Disease"/>
            <person name="Ma L.-J."/>
            <person name="Dead R."/>
            <person name="Young S."/>
            <person name="Zeng Q."/>
            <person name="Koehrsen M."/>
            <person name="Alvarado L."/>
            <person name="Berlin A."/>
            <person name="Chapman S.B."/>
            <person name="Chen Z."/>
            <person name="Freedman E."/>
            <person name="Gellesch M."/>
            <person name="Goldberg J."/>
            <person name="Griggs A."/>
            <person name="Gujja S."/>
            <person name="Heilman E.R."/>
            <person name="Heiman D."/>
            <person name="Hepburn T."/>
            <person name="Howarth C."/>
            <person name="Jen D."/>
            <person name="Larson L."/>
            <person name="Mehta T."/>
            <person name="Neiman D."/>
            <person name="Pearson M."/>
            <person name="Roberts A."/>
            <person name="Saif S."/>
            <person name="Shea T."/>
            <person name="Shenoy N."/>
            <person name="Sisk P."/>
            <person name="Stolte C."/>
            <person name="Sykes S."/>
            <person name="Walk T."/>
            <person name="White J."/>
            <person name="Yandava C."/>
            <person name="Haas B."/>
            <person name="Nusbaum C."/>
            <person name="Birren B."/>
        </authorList>
    </citation>
    <scope>NUCLEOTIDE SEQUENCE</scope>
    <source>
        <strain evidence="2">R3-111a-1</strain>
    </source>
</reference>
<accession>J3PCK5</accession>
<feature type="region of interest" description="Disordered" evidence="1">
    <location>
        <begin position="522"/>
        <end position="617"/>
    </location>
</feature>
<dbReference type="VEuPathDB" id="FungiDB:GGTG_11226"/>
<dbReference type="eggNOG" id="ENOG502RJK3">
    <property type="taxonomic scope" value="Eukaryota"/>
</dbReference>
<gene>
    <name evidence="3" type="primary">20351684</name>
    <name evidence="2" type="ORF">GGTG_11226</name>
</gene>
<dbReference type="EMBL" id="GL385400">
    <property type="protein sequence ID" value="EJT71976.1"/>
    <property type="molecule type" value="Genomic_DNA"/>
</dbReference>